<gene>
    <name evidence="3" type="ORF">COU07_01485</name>
</gene>
<feature type="domain" description="2'-deoxycytidine 5'-triphosphate deaminase N-terminal" evidence="1">
    <location>
        <begin position="6"/>
        <end position="162"/>
    </location>
</feature>
<protein>
    <recommendedName>
        <fullName evidence="5">2'-deoxycytidine 5'-triphosphate deaminase</fullName>
    </recommendedName>
</protein>
<evidence type="ECO:0008006" key="5">
    <source>
        <dbReference type="Google" id="ProtNLM"/>
    </source>
</evidence>
<evidence type="ECO:0000313" key="3">
    <source>
        <dbReference type="EMBL" id="PIR89552.1"/>
    </source>
</evidence>
<evidence type="ECO:0000259" key="1">
    <source>
        <dbReference type="Pfam" id="PF06559"/>
    </source>
</evidence>
<evidence type="ECO:0000313" key="4">
    <source>
        <dbReference type="Proteomes" id="UP000231157"/>
    </source>
</evidence>
<dbReference type="InterPro" id="IPR053811">
    <property type="entry name" value="DCD_C"/>
</dbReference>
<dbReference type="Proteomes" id="UP000231157">
    <property type="component" value="Unassembled WGS sequence"/>
</dbReference>
<dbReference type="PANTHER" id="PTHR42680:SF3">
    <property type="entry name" value="DCTP DEAMINASE"/>
    <property type="match status" value="1"/>
</dbReference>
<dbReference type="Gene3D" id="2.70.40.10">
    <property type="match status" value="2"/>
</dbReference>
<dbReference type="InterPro" id="IPR010550">
    <property type="entry name" value="DCD_N"/>
</dbReference>
<comment type="caution">
    <text evidence="3">The sequence shown here is derived from an EMBL/GenBank/DDBJ whole genome shotgun (WGS) entry which is preliminary data.</text>
</comment>
<sequence length="369" mass="41404">MPNRFGAFSSQMIRALMDSSSIEGSDTKRIRPASLDLAISDEIYRIDGIFQPRSGEKVRDLLPLVSALPHNISSPLERGVTYIVKLSESLKLPADVFAYCNPKSSVGRNDIQVRVIADGVSRFDTVAPAGFSGELWLVIQPNSFAIKMENGMSLSQIRFFNSDTGFNENDLTESFDKDKLLWEFDSQKPFEYKNFSVKDGDGSIILTLAISSEISGWESLEGDKILDLSKIGAYEPEEFFRPIAARDGIIKLRQGRFYILQTDECVRVPSHLACEMIPMDARSGEFRSHYAGYIDPGWGYGNGGDGVGRRLVLEVRPFEPLTFRKNQPVAKIRFERMAEVPSLSYDILPDSNYASLFNAPRLSKQFKSF</sequence>
<dbReference type="PANTHER" id="PTHR42680">
    <property type="entry name" value="DCTP DEAMINASE"/>
    <property type="match status" value="1"/>
</dbReference>
<dbReference type="Pfam" id="PF22569">
    <property type="entry name" value="DCD_C"/>
    <property type="match status" value="1"/>
</dbReference>
<name>A0A2H0UT10_9BACT</name>
<dbReference type="EMBL" id="PFAZ01000001">
    <property type="protein sequence ID" value="PIR89552.1"/>
    <property type="molecule type" value="Genomic_DNA"/>
</dbReference>
<accession>A0A2H0UT10</accession>
<evidence type="ECO:0000259" key="2">
    <source>
        <dbReference type="Pfam" id="PF22569"/>
    </source>
</evidence>
<dbReference type="GO" id="GO:0009394">
    <property type="term" value="P:2'-deoxyribonucleotide metabolic process"/>
    <property type="evidence" value="ECO:0007669"/>
    <property type="project" value="InterPro"/>
</dbReference>
<reference evidence="4" key="1">
    <citation type="submission" date="2017-09" db="EMBL/GenBank/DDBJ databases">
        <title>Depth-based differentiation of microbial function through sediment-hosted aquifers and enrichment of novel symbionts in the deep terrestrial subsurface.</title>
        <authorList>
            <person name="Probst A.J."/>
            <person name="Ladd B."/>
            <person name="Jarett J.K."/>
            <person name="Geller-Mcgrath D.E."/>
            <person name="Sieber C.M.K."/>
            <person name="Emerson J.B."/>
            <person name="Anantharaman K."/>
            <person name="Thomas B.C."/>
            <person name="Malmstrom R."/>
            <person name="Stieglmeier M."/>
            <person name="Klingl A."/>
            <person name="Woyke T."/>
            <person name="Ryan C.M."/>
            <person name="Banfield J.F."/>
        </authorList>
    </citation>
    <scope>NUCLEOTIDE SEQUENCE [LARGE SCALE GENOMIC DNA]</scope>
</reference>
<dbReference type="InterPro" id="IPR036157">
    <property type="entry name" value="dUTPase-like_sf"/>
</dbReference>
<dbReference type="AlphaFoldDB" id="A0A2H0UT10"/>
<dbReference type="GO" id="GO:0008829">
    <property type="term" value="F:dCTP deaminase activity"/>
    <property type="evidence" value="ECO:0007669"/>
    <property type="project" value="InterPro"/>
</dbReference>
<dbReference type="SUPFAM" id="SSF51283">
    <property type="entry name" value="dUTPase-like"/>
    <property type="match status" value="2"/>
</dbReference>
<organism evidence="3 4">
    <name type="scientific">Candidatus Harrisonbacteria bacterium CG10_big_fil_rev_8_21_14_0_10_40_38</name>
    <dbReference type="NCBI Taxonomy" id="1974583"/>
    <lineage>
        <taxon>Bacteria</taxon>
        <taxon>Candidatus Harrisoniibacteriota</taxon>
    </lineage>
</organism>
<feature type="domain" description="2'-deoxycytidine 5'-triphosphate deaminase C-terminal" evidence="2">
    <location>
        <begin position="204"/>
        <end position="366"/>
    </location>
</feature>
<proteinExistence type="predicted"/>
<dbReference type="Pfam" id="PF06559">
    <property type="entry name" value="DCD_N"/>
    <property type="match status" value="1"/>
</dbReference>